<gene>
    <name evidence="2" type="ORF">NCTC1934_01031</name>
</gene>
<name>A0A378YB51_9NOCA</name>
<dbReference type="AlphaFoldDB" id="A0A378YB51"/>
<organism evidence="2 3">
    <name type="scientific">Nocardia otitidiscaviarum</name>
    <dbReference type="NCBI Taxonomy" id="1823"/>
    <lineage>
        <taxon>Bacteria</taxon>
        <taxon>Bacillati</taxon>
        <taxon>Actinomycetota</taxon>
        <taxon>Actinomycetes</taxon>
        <taxon>Mycobacteriales</taxon>
        <taxon>Nocardiaceae</taxon>
        <taxon>Nocardia</taxon>
    </lineage>
</organism>
<feature type="signal peptide" evidence="1">
    <location>
        <begin position="1"/>
        <end position="27"/>
    </location>
</feature>
<evidence type="ECO:0000313" key="2">
    <source>
        <dbReference type="EMBL" id="SUA73589.1"/>
    </source>
</evidence>
<evidence type="ECO:0000256" key="1">
    <source>
        <dbReference type="SAM" id="SignalP"/>
    </source>
</evidence>
<accession>A0A378YB51</accession>
<proteinExistence type="predicted"/>
<evidence type="ECO:0000313" key="3">
    <source>
        <dbReference type="Proteomes" id="UP000255467"/>
    </source>
</evidence>
<dbReference type="Proteomes" id="UP000255467">
    <property type="component" value="Unassembled WGS sequence"/>
</dbReference>
<keyword evidence="1" id="KW-0732">Signal</keyword>
<keyword evidence="3" id="KW-1185">Reference proteome</keyword>
<protein>
    <submittedName>
        <fullName evidence="2">Uncharacterized protein</fullName>
    </submittedName>
</protein>
<sequence>MFASRRPQAAVLCGAAVPLLVFLPAAAVPGTVLGGCYAGDVLTAERIPGTGSAGQSVRREGEVWDCRSSLLPGITAGRFRAELPWRGFGAPTSGSFTWSDGSVSAVTGLPNSLWTITSGPGSGHAVRFDLAMEMTGDWYYTEHPMAIVSLSFVS</sequence>
<dbReference type="EMBL" id="UGRY01000002">
    <property type="protein sequence ID" value="SUA73589.1"/>
    <property type="molecule type" value="Genomic_DNA"/>
</dbReference>
<feature type="chain" id="PRO_5016912089" evidence="1">
    <location>
        <begin position="28"/>
        <end position="154"/>
    </location>
</feature>
<reference evidence="2 3" key="1">
    <citation type="submission" date="2018-06" db="EMBL/GenBank/DDBJ databases">
        <authorList>
            <consortium name="Pathogen Informatics"/>
            <person name="Doyle S."/>
        </authorList>
    </citation>
    <scope>NUCLEOTIDE SEQUENCE [LARGE SCALE GENOMIC DNA]</scope>
    <source>
        <strain evidence="2 3">NCTC1934</strain>
    </source>
</reference>